<evidence type="ECO:0000313" key="3">
    <source>
        <dbReference type="EMBL" id="MBB6185188.1"/>
    </source>
</evidence>
<proteinExistence type="predicted"/>
<feature type="chain" id="PRO_5036291023" evidence="1">
    <location>
        <begin position="26"/>
        <end position="148"/>
    </location>
</feature>
<dbReference type="STRING" id="1543381.LF63_0113590"/>
<reference evidence="3 5" key="2">
    <citation type="submission" date="2020-08" db="EMBL/GenBank/DDBJ databases">
        <title>Genomic Encyclopedia of Type Strains, Phase IV (KMG-IV): sequencing the most valuable type-strain genomes for metagenomic binning, comparative biology and taxonomic classification.</title>
        <authorList>
            <person name="Goeker M."/>
        </authorList>
    </citation>
    <scope>NUCLEOTIDE SEQUENCE [LARGE SCALE GENOMIC DNA]</scope>
    <source>
        <strain evidence="3 5">DSM 107085</strain>
    </source>
</reference>
<gene>
    <name evidence="3" type="ORF">HNQ86_002533</name>
    <name evidence="2" type="ORF">LF63_0113590</name>
</gene>
<dbReference type="EMBL" id="JROI01000015">
    <property type="protein sequence ID" value="KGI76940.1"/>
    <property type="molecule type" value="Genomic_DNA"/>
</dbReference>
<dbReference type="AlphaFoldDB" id="A0A099CV90"/>
<organism evidence="2 4">
    <name type="scientific">Oleiagrimonas soli</name>
    <dbReference type="NCBI Taxonomy" id="1543381"/>
    <lineage>
        <taxon>Bacteria</taxon>
        <taxon>Pseudomonadati</taxon>
        <taxon>Pseudomonadota</taxon>
        <taxon>Gammaproteobacteria</taxon>
        <taxon>Lysobacterales</taxon>
        <taxon>Rhodanobacteraceae</taxon>
        <taxon>Oleiagrimonas</taxon>
    </lineage>
</organism>
<protein>
    <submittedName>
        <fullName evidence="2">Uncharacterized protein</fullName>
    </submittedName>
</protein>
<evidence type="ECO:0000313" key="2">
    <source>
        <dbReference type="EMBL" id="KGI76940.1"/>
    </source>
</evidence>
<sequence length="148" mass="15189">MNIRRSMLMGAVLVGCAALTVPAMAAKPTLDCKLSYSMTGWSIIYKHAEGKGVVTCANGTSMPVKIAVKGGGLTAGKWHIDNGKGKFTDVHTINDVLGRYAQAQAHAGVVKSGSAQVLTKGTVSLALAGTGEGVDLGVDVGAFTISRR</sequence>
<reference evidence="2 4" key="1">
    <citation type="submission" date="2014-09" db="EMBL/GenBank/DDBJ databases">
        <title>Xanthomonadaceae 3.5X direct submission.</title>
        <authorList>
            <person name="Fang T."/>
            <person name="Wang H."/>
        </authorList>
    </citation>
    <scope>NUCLEOTIDE SEQUENCE [LARGE SCALE GENOMIC DNA]</scope>
    <source>
        <strain evidence="2 4">3.5X</strain>
    </source>
</reference>
<comment type="caution">
    <text evidence="2">The sequence shown here is derived from an EMBL/GenBank/DDBJ whole genome shotgun (WGS) entry which is preliminary data.</text>
</comment>
<keyword evidence="1" id="KW-0732">Signal</keyword>
<accession>A0A099CV90</accession>
<dbReference type="Proteomes" id="UP000560000">
    <property type="component" value="Unassembled WGS sequence"/>
</dbReference>
<dbReference type="OrthoDB" id="6024727at2"/>
<name>A0A099CV90_9GAMM</name>
<dbReference type="HOGENOM" id="CLU_126062_0_0_6"/>
<evidence type="ECO:0000256" key="1">
    <source>
        <dbReference type="SAM" id="SignalP"/>
    </source>
</evidence>
<dbReference type="EMBL" id="JACHET010000001">
    <property type="protein sequence ID" value="MBB6185188.1"/>
    <property type="molecule type" value="Genomic_DNA"/>
</dbReference>
<evidence type="ECO:0000313" key="5">
    <source>
        <dbReference type="Proteomes" id="UP000560000"/>
    </source>
</evidence>
<feature type="signal peptide" evidence="1">
    <location>
        <begin position="1"/>
        <end position="25"/>
    </location>
</feature>
<keyword evidence="4" id="KW-1185">Reference proteome</keyword>
<evidence type="ECO:0000313" key="4">
    <source>
        <dbReference type="Proteomes" id="UP000029708"/>
    </source>
</evidence>
<dbReference type="RefSeq" id="WP_043102655.1">
    <property type="nucleotide sequence ID" value="NZ_JACHET010000001.1"/>
</dbReference>
<dbReference type="PROSITE" id="PS51257">
    <property type="entry name" value="PROKAR_LIPOPROTEIN"/>
    <property type="match status" value="1"/>
</dbReference>
<dbReference type="Proteomes" id="UP000029708">
    <property type="component" value="Unassembled WGS sequence"/>
</dbReference>